<dbReference type="PANTHER" id="PTHR46017">
    <property type="entry name" value="ALPHA-MANNOSIDASE 2C1"/>
    <property type="match status" value="1"/>
</dbReference>
<dbReference type="InterPro" id="IPR011013">
    <property type="entry name" value="Gal_mutarotase_sf_dom"/>
</dbReference>
<dbReference type="Proteomes" id="UP000431080">
    <property type="component" value="Unassembled WGS sequence"/>
</dbReference>
<dbReference type="AlphaFoldDB" id="A0A6I2FBR4"/>
<comment type="caution">
    <text evidence="6">The sequence shown here is derived from an EMBL/GenBank/DDBJ whole genome shotgun (WGS) entry which is preliminary data.</text>
</comment>
<dbReference type="GO" id="GO:0009313">
    <property type="term" value="P:oligosaccharide catabolic process"/>
    <property type="evidence" value="ECO:0007669"/>
    <property type="project" value="TreeGrafter"/>
</dbReference>
<comment type="similarity">
    <text evidence="1">Belongs to the glycosyl hydrolase 38 family.</text>
</comment>
<dbReference type="SUPFAM" id="SSF88688">
    <property type="entry name" value="Families 57/38 glycoside transferase middle domain"/>
    <property type="match status" value="1"/>
</dbReference>
<dbReference type="RefSeq" id="WP_153684294.1">
    <property type="nucleotide sequence ID" value="NZ_WJIF01000003.1"/>
</dbReference>
<keyword evidence="2" id="KW-0479">Metal-binding</keyword>
<dbReference type="InterPro" id="IPR027291">
    <property type="entry name" value="Glyco_hydro_38_N_sf"/>
</dbReference>
<dbReference type="Pfam" id="PF09261">
    <property type="entry name" value="Alpha-mann_mid"/>
    <property type="match status" value="1"/>
</dbReference>
<dbReference type="EMBL" id="WJIF01000003">
    <property type="protein sequence ID" value="MRG59886.1"/>
    <property type="molecule type" value="Genomic_DNA"/>
</dbReference>
<proteinExistence type="inferred from homology"/>
<dbReference type="InterPro" id="IPR015341">
    <property type="entry name" value="Glyco_hydro_38_cen"/>
</dbReference>
<dbReference type="InterPro" id="IPR011330">
    <property type="entry name" value="Glyco_hydro/deAcase_b/a-brl"/>
</dbReference>
<gene>
    <name evidence="6" type="ORF">GE115_08390</name>
</gene>
<keyword evidence="4" id="KW-0326">Glycosidase</keyword>
<evidence type="ECO:0000256" key="4">
    <source>
        <dbReference type="ARBA" id="ARBA00023295"/>
    </source>
</evidence>
<dbReference type="SMART" id="SM00872">
    <property type="entry name" value="Alpha-mann_mid"/>
    <property type="match status" value="1"/>
</dbReference>
<dbReference type="InterPro" id="IPR000602">
    <property type="entry name" value="Glyco_hydro_38_N"/>
</dbReference>
<protein>
    <submittedName>
        <fullName evidence="6">Alpha-mannosidase</fullName>
    </submittedName>
</protein>
<keyword evidence="3" id="KW-0378">Hydrolase</keyword>
<dbReference type="InterPro" id="IPR028995">
    <property type="entry name" value="Glyco_hydro_57/38_cen_sf"/>
</dbReference>
<evidence type="ECO:0000313" key="7">
    <source>
        <dbReference type="Proteomes" id="UP000431080"/>
    </source>
</evidence>
<reference evidence="6 7" key="1">
    <citation type="submission" date="2019-10" db="EMBL/GenBank/DDBJ databases">
        <authorList>
            <person name="Nie G."/>
            <person name="Ming H."/>
            <person name="Yi B."/>
        </authorList>
    </citation>
    <scope>NUCLEOTIDE SEQUENCE [LARGE SCALE GENOMIC DNA]</scope>
    <source>
        <strain evidence="6 7">CFH 90414</strain>
    </source>
</reference>
<evidence type="ECO:0000256" key="1">
    <source>
        <dbReference type="ARBA" id="ARBA00009792"/>
    </source>
</evidence>
<dbReference type="Pfam" id="PF01074">
    <property type="entry name" value="Glyco_hydro_38N"/>
    <property type="match status" value="1"/>
</dbReference>
<dbReference type="Gene3D" id="3.20.110.10">
    <property type="entry name" value="Glycoside hydrolase 38, N terminal domain"/>
    <property type="match status" value="1"/>
</dbReference>
<organism evidence="6 7">
    <name type="scientific">Agromyces agglutinans</name>
    <dbReference type="NCBI Taxonomy" id="2662258"/>
    <lineage>
        <taxon>Bacteria</taxon>
        <taxon>Bacillati</taxon>
        <taxon>Actinomycetota</taxon>
        <taxon>Actinomycetes</taxon>
        <taxon>Micrococcales</taxon>
        <taxon>Microbacteriaceae</taxon>
        <taxon>Agromyces</taxon>
    </lineage>
</organism>
<evidence type="ECO:0000259" key="5">
    <source>
        <dbReference type="SMART" id="SM00872"/>
    </source>
</evidence>
<feature type="domain" description="Glycoside hydrolase family 38 central" evidence="5">
    <location>
        <begin position="284"/>
        <end position="358"/>
    </location>
</feature>
<dbReference type="InterPro" id="IPR037094">
    <property type="entry name" value="Glyco_hydro_38_cen_sf"/>
</dbReference>
<sequence length="946" mass="101108">MSSPDELVIVPHTHWDREWYEPHDVFRLRLVHMVDRLLDTLEQNPGYRFTLDGQAAAVDDYLEIRPEQRQRVAAAVERGQLAIGPFLILLDEFLCDGETIVRNLELGLRASRRIGPEMRIGYLPDMFGHAAQMPQVLRGFGIRDAMLWRGVPARVDRHAFAWSAPDGSVVRTEYLLDGYGNALDLFALPGQLEALVAEYGRSIASWYGADPILGMLGTDHSAPPADLMQVVAAAEAAGIETALTVDTAEGYVRRAAPEWASGDDDALAGIPSVAGELRSHARGNLLPGVFSIRTNLKQAMADAERRLSTAERLDAAFGADDHRAFFDTAWYRLVESTAHDSVTGCGVDATANEVESRLATAANVARGVVLRTMERLAASVDPDRHVVANPTGFARRAHVEIRLHAPDPARLGEGVQLLRSLPEVLGDETMTSVELRKLLARIHGRELFGQLINDWTFTDDGIRFRVAEAPVGEFDLAAFVEALEARIAADPDGSGRWRVEILADPRTVAVVGVEVGGIGVAELDPATAASAGDPVVVGDRTLANAQVAVEVLESGSVRIEAADGTVLDDALRLVDEGDRGDSYNFGPLAGGEAGEAGDSGGDAVTTPASVEVEVLEAGPIRGRLLVRRTYAIPAAVDAIDRDRRSDATVPLVVDTVLELREGEPIVRVAVDFVNPAADHRLRVLVPTAVADLPGSSAAGQYAVTERGRTGEGGWGEHPLPTYPVARFVHAGRASLIVTKHSEYEIVGDPVSGSDAIALTLVRAVGMMSVNIHPLRDEPAGAEFPVPGAQYLGTRVRTEFAVLPSSAGWAESGAARWAELVRVEPEVARGTRGGPAVVGGVAGAGGTAEGASLPAVPAIEVPGDVVLESLREVAAASGEGTDWEARFVNYRDRPQRLGAVASGAWDRTDLAGDVLERNVDLEAFEIGAARIETFRRRSPRSAVVDRD</sequence>
<dbReference type="GO" id="GO:0046872">
    <property type="term" value="F:metal ion binding"/>
    <property type="evidence" value="ECO:0007669"/>
    <property type="project" value="UniProtKB-KW"/>
</dbReference>
<dbReference type="Gene3D" id="2.70.98.30">
    <property type="entry name" value="Golgi alpha-mannosidase II, domain 4"/>
    <property type="match status" value="1"/>
</dbReference>
<evidence type="ECO:0000313" key="6">
    <source>
        <dbReference type="EMBL" id="MRG59886.1"/>
    </source>
</evidence>
<dbReference type="GO" id="GO:0004559">
    <property type="term" value="F:alpha-mannosidase activity"/>
    <property type="evidence" value="ECO:0007669"/>
    <property type="project" value="InterPro"/>
</dbReference>
<dbReference type="Gene3D" id="1.20.1270.50">
    <property type="entry name" value="Glycoside hydrolase family 38, central domain"/>
    <property type="match status" value="1"/>
</dbReference>
<evidence type="ECO:0000256" key="2">
    <source>
        <dbReference type="ARBA" id="ARBA00022723"/>
    </source>
</evidence>
<dbReference type="GO" id="GO:0006013">
    <property type="term" value="P:mannose metabolic process"/>
    <property type="evidence" value="ECO:0007669"/>
    <property type="project" value="InterPro"/>
</dbReference>
<dbReference type="SUPFAM" id="SSF88713">
    <property type="entry name" value="Glycoside hydrolase/deacetylase"/>
    <property type="match status" value="1"/>
</dbReference>
<evidence type="ECO:0000256" key="3">
    <source>
        <dbReference type="ARBA" id="ARBA00022801"/>
    </source>
</evidence>
<keyword evidence="7" id="KW-1185">Reference proteome</keyword>
<dbReference type="SUPFAM" id="SSF74650">
    <property type="entry name" value="Galactose mutarotase-like"/>
    <property type="match status" value="1"/>
</dbReference>
<name>A0A6I2FBR4_9MICO</name>
<accession>A0A6I2FBR4</accession>
<dbReference type="GO" id="GO:0030246">
    <property type="term" value="F:carbohydrate binding"/>
    <property type="evidence" value="ECO:0007669"/>
    <property type="project" value="InterPro"/>
</dbReference>
<dbReference type="PANTHER" id="PTHR46017:SF2">
    <property type="entry name" value="MANNOSYLGLYCERATE HYDROLASE"/>
    <property type="match status" value="1"/>
</dbReference>